<dbReference type="AlphaFoldDB" id="A0A7N9CXZ8"/>
<sequence length="163" mass="17009">MESPSCLGWSANLSSLQPPPPRFKRFSCLSLPSSWDYRHAPRQLTNFCIFSRDGVSPVGQAGLELLTSNDPPASASQSAGITDVSHCAYVESLTVGGGGSSEDGLHCLKVLGRAKEACCNASKVLTSGVGDIHGGRDNDRSGGEAWPGPPVCSTGQDSFTIIL</sequence>
<reference evidence="2" key="3">
    <citation type="submission" date="2025-09" db="UniProtKB">
        <authorList>
            <consortium name="Ensembl"/>
        </authorList>
    </citation>
    <scope>IDENTIFICATION</scope>
</reference>
<dbReference type="PANTHER" id="PTHR46254:SF3">
    <property type="entry name" value="SECRETED PROTEIN"/>
    <property type="match status" value="1"/>
</dbReference>
<keyword evidence="3" id="KW-1185">Reference proteome</keyword>
<evidence type="ECO:0000256" key="1">
    <source>
        <dbReference type="SAM" id="MobiDB-lite"/>
    </source>
</evidence>
<reference evidence="2" key="2">
    <citation type="submission" date="2025-08" db="UniProtKB">
        <authorList>
            <consortium name="Ensembl"/>
        </authorList>
    </citation>
    <scope>IDENTIFICATION</scope>
</reference>
<accession>A0A7N9CXZ8</accession>
<dbReference type="Ensembl" id="ENSMFAT00000099880.1">
    <property type="protein sequence ID" value="ENSMFAP00000058205.1"/>
    <property type="gene ID" value="ENSMFAG00000053251.1"/>
</dbReference>
<dbReference type="PRINTS" id="PR02045">
    <property type="entry name" value="F138DOMAIN"/>
</dbReference>
<feature type="region of interest" description="Disordered" evidence="1">
    <location>
        <begin position="132"/>
        <end position="151"/>
    </location>
</feature>
<reference evidence="2 3" key="1">
    <citation type="submission" date="2013-03" db="EMBL/GenBank/DDBJ databases">
        <authorList>
            <person name="Warren W."/>
            <person name="Wilson R.K."/>
        </authorList>
    </citation>
    <scope>NUCLEOTIDE SEQUENCE</scope>
</reference>
<name>A0A7N9CXZ8_MACFA</name>
<evidence type="ECO:0000313" key="3">
    <source>
        <dbReference type="Proteomes" id="UP000233100"/>
    </source>
</evidence>
<organism evidence="2 3">
    <name type="scientific">Macaca fascicularis</name>
    <name type="common">Crab-eating macaque</name>
    <name type="synonym">Cynomolgus monkey</name>
    <dbReference type="NCBI Taxonomy" id="9541"/>
    <lineage>
        <taxon>Eukaryota</taxon>
        <taxon>Metazoa</taxon>
        <taxon>Chordata</taxon>
        <taxon>Craniata</taxon>
        <taxon>Vertebrata</taxon>
        <taxon>Euteleostomi</taxon>
        <taxon>Mammalia</taxon>
        <taxon>Eutheria</taxon>
        <taxon>Euarchontoglires</taxon>
        <taxon>Primates</taxon>
        <taxon>Haplorrhini</taxon>
        <taxon>Catarrhini</taxon>
        <taxon>Cercopithecidae</taxon>
        <taxon>Cercopithecinae</taxon>
        <taxon>Macaca</taxon>
    </lineage>
</organism>
<dbReference type="Proteomes" id="UP000233100">
    <property type="component" value="Chromosome 1"/>
</dbReference>
<protein>
    <submittedName>
        <fullName evidence="2">Uncharacterized protein</fullName>
    </submittedName>
</protein>
<evidence type="ECO:0000313" key="2">
    <source>
        <dbReference type="Ensembl" id="ENSMFAP00000058205.1"/>
    </source>
</evidence>
<dbReference type="PANTHER" id="PTHR46254">
    <property type="entry name" value="PROTEIN GVQW1-RELATED"/>
    <property type="match status" value="1"/>
</dbReference>
<proteinExistence type="predicted"/>
<feature type="compositionally biased region" description="Basic and acidic residues" evidence="1">
    <location>
        <begin position="133"/>
        <end position="142"/>
    </location>
</feature>
<dbReference type="GeneTree" id="ENSGT00940000161627"/>